<dbReference type="Gene3D" id="3.50.50.60">
    <property type="entry name" value="FAD/NAD(P)-binding domain"/>
    <property type="match status" value="1"/>
</dbReference>
<sequence>MCSSHSTTVFLSPSSLIGNLCTARSTCCPAPLQAQTFITISFKANILQASDARSHIQSLGRAMRVANRSSRPGLTTSDRVFPGVLVPKCAASKGETSGDGGFQWRKRSVTPGLRQSSSPPSSSSSSSKKSQNGKESGKSSPPKGSAGGPRRQGKGASRPVGTFKGRTISADRVASSIPRSSSLDIGEGEGKDSSVNGSLEKRKKPPKIREQVRITSPISKDPKIAILGGGMSGLICALTLQEKGIRSTLFDTGKHGLGGRMGTRHVAQINGDQLAFDHAAQYFTATDPKFKKLVNQWMEEGAVREWKGVVGTLEMGGKFTELQSSMKYIATNGMRLFADHLVSKRELIDVVRPCWISRVKELDGRWHLSEYENRQGEFDIVIIAHNGKCANRLLGPIGVPLVAKQMKRLELSSIWALMAAFDQPLPTPISPSGNEQIEGAFVAGIDSLSWMGNNTAKLHASQNSWPYCWTFFSTAKYGKKNKVPQESIPTVRAARVKKEMLQGVEKALGLEEGSLPAPLYMKVQLWGAANPVNSPHVPCIFDAHGRVGICGDWLLGSNLEAAALSGMAMANHISAFCERKGLDPEEFSVGLEDVLLPVGGHDIGQFDGQEIAAKAADTQLLTAV</sequence>
<evidence type="ECO:0000313" key="2">
    <source>
        <dbReference type="EMBL" id="KAI5060223.1"/>
    </source>
</evidence>
<dbReference type="AlphaFoldDB" id="A0A9D4U2G9"/>
<feature type="compositionally biased region" description="Low complexity" evidence="1">
    <location>
        <begin position="115"/>
        <end position="144"/>
    </location>
</feature>
<name>A0A9D4U2G9_ADICA</name>
<feature type="region of interest" description="Disordered" evidence="1">
    <location>
        <begin position="92"/>
        <end position="209"/>
    </location>
</feature>
<keyword evidence="4" id="KW-1185">Reference proteome</keyword>
<gene>
    <name evidence="2" type="ORF">GOP47_0024643</name>
    <name evidence="3" type="ORF">GOP47_0025135</name>
</gene>
<proteinExistence type="predicted"/>
<evidence type="ECO:0000313" key="4">
    <source>
        <dbReference type="Proteomes" id="UP000886520"/>
    </source>
</evidence>
<dbReference type="Pfam" id="PF13450">
    <property type="entry name" value="NAD_binding_8"/>
    <property type="match status" value="1"/>
</dbReference>
<dbReference type="InterPro" id="IPR036188">
    <property type="entry name" value="FAD/NAD-bd_sf"/>
</dbReference>
<evidence type="ECO:0000313" key="3">
    <source>
        <dbReference type="EMBL" id="KAI5060715.1"/>
    </source>
</evidence>
<dbReference type="PANTHER" id="PTHR16128">
    <property type="entry name" value="FAD/NAD(P)-BINDING OXIDOREDUCTASE FAMILY PROTEIN"/>
    <property type="match status" value="1"/>
</dbReference>
<comment type="caution">
    <text evidence="2">The sequence shown here is derived from an EMBL/GenBank/DDBJ whole genome shotgun (WGS) entry which is preliminary data.</text>
</comment>
<dbReference type="OrthoDB" id="417877at2759"/>
<evidence type="ECO:0000256" key="1">
    <source>
        <dbReference type="SAM" id="MobiDB-lite"/>
    </source>
</evidence>
<dbReference type="Gene3D" id="3.90.660.10">
    <property type="match status" value="1"/>
</dbReference>
<dbReference type="PANTHER" id="PTHR16128:SF8">
    <property type="entry name" value="EXPRESSED PROTEIN"/>
    <property type="match status" value="1"/>
</dbReference>
<reference evidence="2" key="1">
    <citation type="submission" date="2021-01" db="EMBL/GenBank/DDBJ databases">
        <title>Adiantum capillus-veneris genome.</title>
        <authorList>
            <person name="Fang Y."/>
            <person name="Liao Q."/>
        </authorList>
    </citation>
    <scope>NUCLEOTIDE SEQUENCE</scope>
    <source>
        <strain evidence="2">H3</strain>
        <tissue evidence="2">Leaf</tissue>
    </source>
</reference>
<dbReference type="SUPFAM" id="SSF51905">
    <property type="entry name" value="FAD/NAD(P)-binding domain"/>
    <property type="match status" value="1"/>
</dbReference>
<dbReference type="Proteomes" id="UP000886520">
    <property type="component" value="Chromosome 24"/>
</dbReference>
<dbReference type="EMBL" id="JABFUD020000024">
    <property type="protein sequence ID" value="KAI5060715.1"/>
    <property type="molecule type" value="Genomic_DNA"/>
</dbReference>
<dbReference type="EMBL" id="JABFUD020000024">
    <property type="protein sequence ID" value="KAI5060223.1"/>
    <property type="molecule type" value="Genomic_DNA"/>
</dbReference>
<accession>A0A9D4U2G9</accession>
<organism evidence="2 4">
    <name type="scientific">Adiantum capillus-veneris</name>
    <name type="common">Maidenhair fern</name>
    <dbReference type="NCBI Taxonomy" id="13818"/>
    <lineage>
        <taxon>Eukaryota</taxon>
        <taxon>Viridiplantae</taxon>
        <taxon>Streptophyta</taxon>
        <taxon>Embryophyta</taxon>
        <taxon>Tracheophyta</taxon>
        <taxon>Polypodiopsida</taxon>
        <taxon>Polypodiidae</taxon>
        <taxon>Polypodiales</taxon>
        <taxon>Pteridineae</taxon>
        <taxon>Pteridaceae</taxon>
        <taxon>Vittarioideae</taxon>
        <taxon>Adiantum</taxon>
    </lineage>
</organism>
<protein>
    <submittedName>
        <fullName evidence="2">Uncharacterized protein</fullName>
    </submittedName>
</protein>